<protein>
    <submittedName>
        <fullName evidence="2">Uncharacterized protein</fullName>
    </submittedName>
</protein>
<accession>A0AAX3T8F5</accession>
<reference evidence="2" key="1">
    <citation type="submission" date="2023-04" db="EMBL/GenBank/DDBJ databases">
        <title>Complete genome sequence of a phthalic acid esters degrading bacterial strain.</title>
        <authorList>
            <person name="Weng L."/>
            <person name="Jia Y."/>
            <person name="Ren L."/>
        </authorList>
    </citation>
    <scope>NUCLEOTIDE SEQUENCE</scope>
    <source>
        <strain evidence="2">RL-LY01</strain>
    </source>
</reference>
<dbReference type="EMBL" id="CP121270">
    <property type="protein sequence ID" value="WFP25413.1"/>
    <property type="molecule type" value="Genomic_DNA"/>
</dbReference>
<evidence type="ECO:0000313" key="2">
    <source>
        <dbReference type="EMBL" id="WFP25413.1"/>
    </source>
</evidence>
<evidence type="ECO:0000313" key="3">
    <source>
        <dbReference type="Proteomes" id="UP001213504"/>
    </source>
</evidence>
<evidence type="ECO:0000256" key="1">
    <source>
        <dbReference type="SAM" id="MobiDB-lite"/>
    </source>
</evidence>
<sequence>MATDRELPDLDQLAHDHPSRAHIPPEIRAANRRRAVEFAEKNADIPKPPEFVQWMREVFLPAYRELLAEQQAQRDAEQGGDGA</sequence>
<feature type="region of interest" description="Disordered" evidence="1">
    <location>
        <begin position="1"/>
        <end position="22"/>
    </location>
</feature>
<organism evidence="2 3">
    <name type="scientific">Gordonia hongkongensis</name>
    <dbReference type="NCBI Taxonomy" id="1701090"/>
    <lineage>
        <taxon>Bacteria</taxon>
        <taxon>Bacillati</taxon>
        <taxon>Actinomycetota</taxon>
        <taxon>Actinomycetes</taxon>
        <taxon>Mycobacteriales</taxon>
        <taxon>Gordoniaceae</taxon>
        <taxon>Gordonia</taxon>
    </lineage>
</organism>
<dbReference type="AlphaFoldDB" id="A0AAX3T8F5"/>
<dbReference type="Proteomes" id="UP001213504">
    <property type="component" value="Chromosome"/>
</dbReference>
<gene>
    <name evidence="2" type="ORF">P9A14_02495</name>
</gene>
<proteinExistence type="predicted"/>
<name>A0AAX3T8F5_9ACTN</name>
<dbReference type="RefSeq" id="WP_165630688.1">
    <property type="nucleotide sequence ID" value="NZ_CP121270.1"/>
</dbReference>